<protein>
    <submittedName>
        <fullName evidence="2">Methylaspartate mutase</fullName>
    </submittedName>
</protein>
<dbReference type="GO" id="GO:0046872">
    <property type="term" value="F:metal ion binding"/>
    <property type="evidence" value="ECO:0007669"/>
    <property type="project" value="InterPro"/>
</dbReference>
<reference evidence="2 3" key="1">
    <citation type="submission" date="2017-07" db="EMBL/GenBank/DDBJ databases">
        <title>Amycolatopsis antarcticus sp. nov., isolated from the surface of an Antarcticus brown macroalga.</title>
        <authorList>
            <person name="Wang J."/>
            <person name="Leiva S."/>
            <person name="Huang J."/>
            <person name="Huang Y."/>
        </authorList>
    </citation>
    <scope>NUCLEOTIDE SEQUENCE [LARGE SCALE GENOMIC DNA]</scope>
    <source>
        <strain evidence="2 3">AU-G6</strain>
    </source>
</reference>
<dbReference type="PROSITE" id="PS51332">
    <property type="entry name" value="B12_BINDING"/>
    <property type="match status" value="1"/>
</dbReference>
<evidence type="ECO:0000313" key="3">
    <source>
        <dbReference type="Proteomes" id="UP000242444"/>
    </source>
</evidence>
<organism evidence="2 3">
    <name type="scientific">Amycolatopsis antarctica</name>
    <dbReference type="NCBI Taxonomy" id="1854586"/>
    <lineage>
        <taxon>Bacteria</taxon>
        <taxon>Bacillati</taxon>
        <taxon>Actinomycetota</taxon>
        <taxon>Actinomycetes</taxon>
        <taxon>Pseudonocardiales</taxon>
        <taxon>Pseudonocardiaceae</taxon>
        <taxon>Amycolatopsis</taxon>
    </lineage>
</organism>
<gene>
    <name evidence="2" type="ORF">CFN78_10550</name>
</gene>
<dbReference type="CDD" id="cd02065">
    <property type="entry name" value="B12-binding_like"/>
    <property type="match status" value="1"/>
</dbReference>
<sequence>MELEQLFPLESQPALDVVVTTVPSDSHTWNLVFLQLLLLEQGHDVVNLGPCVPNTTLIEYCIDNRPDLVVVSSVNGHGFPDGMRLIAELRAQPLLSALPVVIGGKLGIRAEENVQYVEHLIEGGFDAVFEDGGGLRAFTSFVESLPVSVG</sequence>
<feature type="domain" description="B12-binding" evidence="1">
    <location>
        <begin position="14"/>
        <end position="150"/>
    </location>
</feature>
<comment type="caution">
    <text evidence="2">The sequence shown here is derived from an EMBL/GenBank/DDBJ whole genome shotgun (WGS) entry which is preliminary data.</text>
</comment>
<keyword evidence="3" id="KW-1185">Reference proteome</keyword>
<dbReference type="OrthoDB" id="8482131at2"/>
<dbReference type="SUPFAM" id="SSF52242">
    <property type="entry name" value="Cobalamin (vitamin B12)-binding domain"/>
    <property type="match status" value="1"/>
</dbReference>
<dbReference type="AlphaFoldDB" id="A0A263D511"/>
<evidence type="ECO:0000313" key="2">
    <source>
        <dbReference type="EMBL" id="OZM73289.1"/>
    </source>
</evidence>
<evidence type="ECO:0000259" key="1">
    <source>
        <dbReference type="PROSITE" id="PS51332"/>
    </source>
</evidence>
<dbReference type="InterPro" id="IPR006158">
    <property type="entry name" value="Cobalamin-bd"/>
</dbReference>
<dbReference type="EMBL" id="NKYE01000005">
    <property type="protein sequence ID" value="OZM73289.1"/>
    <property type="molecule type" value="Genomic_DNA"/>
</dbReference>
<dbReference type="InterPro" id="IPR036724">
    <property type="entry name" value="Cobalamin-bd_sf"/>
</dbReference>
<accession>A0A263D511</accession>
<name>A0A263D511_9PSEU</name>
<dbReference type="Proteomes" id="UP000242444">
    <property type="component" value="Unassembled WGS sequence"/>
</dbReference>
<dbReference type="Pfam" id="PF02310">
    <property type="entry name" value="B12-binding"/>
    <property type="match status" value="1"/>
</dbReference>
<proteinExistence type="predicted"/>
<dbReference type="RefSeq" id="WP_094862544.1">
    <property type="nucleotide sequence ID" value="NZ_NKYE01000005.1"/>
</dbReference>
<dbReference type="GO" id="GO:0031419">
    <property type="term" value="F:cobalamin binding"/>
    <property type="evidence" value="ECO:0007669"/>
    <property type="project" value="InterPro"/>
</dbReference>
<dbReference type="Gene3D" id="3.40.50.280">
    <property type="entry name" value="Cobalamin-binding domain"/>
    <property type="match status" value="1"/>
</dbReference>
<dbReference type="InParanoid" id="A0A263D511"/>